<dbReference type="GO" id="GO:0007156">
    <property type="term" value="P:homophilic cell adhesion via plasma membrane adhesion molecules"/>
    <property type="evidence" value="ECO:0007669"/>
    <property type="project" value="InterPro"/>
</dbReference>
<evidence type="ECO:0000256" key="6">
    <source>
        <dbReference type="ARBA" id="ARBA00022989"/>
    </source>
</evidence>
<dbReference type="PROSITE" id="PS01186">
    <property type="entry name" value="EGF_2"/>
    <property type="match status" value="2"/>
</dbReference>
<dbReference type="InterPro" id="IPR000152">
    <property type="entry name" value="EGF-type_Asp/Asn_hydroxyl_site"/>
</dbReference>
<organism evidence="14">
    <name type="scientific">Magallana gigas</name>
    <name type="common">Pacific oyster</name>
    <name type="synonym">Crassostrea gigas</name>
    <dbReference type="NCBI Taxonomy" id="29159"/>
    <lineage>
        <taxon>Eukaryota</taxon>
        <taxon>Metazoa</taxon>
        <taxon>Spiralia</taxon>
        <taxon>Lophotrochozoa</taxon>
        <taxon>Mollusca</taxon>
        <taxon>Bivalvia</taxon>
        <taxon>Autobranchia</taxon>
        <taxon>Pteriomorphia</taxon>
        <taxon>Ostreida</taxon>
        <taxon>Ostreoidea</taxon>
        <taxon>Ostreidae</taxon>
        <taxon>Magallana</taxon>
    </lineage>
</organism>
<evidence type="ECO:0000313" key="14">
    <source>
        <dbReference type="EMBL" id="EKC29278.1"/>
    </source>
</evidence>
<evidence type="ECO:0000256" key="10">
    <source>
        <dbReference type="PROSITE-ProRule" id="PRU00076"/>
    </source>
</evidence>
<feature type="compositionally biased region" description="Low complexity" evidence="12">
    <location>
        <begin position="3601"/>
        <end position="3611"/>
    </location>
</feature>
<evidence type="ECO:0000256" key="7">
    <source>
        <dbReference type="ARBA" id="ARBA00023157"/>
    </source>
</evidence>
<dbReference type="InterPro" id="IPR002126">
    <property type="entry name" value="Cadherin-like_dom"/>
</dbReference>
<keyword evidence="8" id="KW-0325">Glycoprotein</keyword>
<evidence type="ECO:0000256" key="8">
    <source>
        <dbReference type="ARBA" id="ARBA00023180"/>
    </source>
</evidence>
<dbReference type="PROSITE" id="PS00022">
    <property type="entry name" value="EGF_1"/>
    <property type="match status" value="3"/>
</dbReference>
<feature type="compositionally biased region" description="Basic and acidic residues" evidence="12">
    <location>
        <begin position="3581"/>
        <end position="3593"/>
    </location>
</feature>
<evidence type="ECO:0000256" key="1">
    <source>
        <dbReference type="ARBA" id="ARBA00004167"/>
    </source>
</evidence>
<dbReference type="Pfam" id="PF00090">
    <property type="entry name" value="TSP_1"/>
    <property type="match status" value="1"/>
</dbReference>
<keyword evidence="13" id="KW-0472">Membrane</keyword>
<dbReference type="Pfam" id="PF00028">
    <property type="entry name" value="Cadherin"/>
    <property type="match status" value="5"/>
</dbReference>
<feature type="disulfide bond" evidence="10">
    <location>
        <begin position="3382"/>
        <end position="3391"/>
    </location>
</feature>
<dbReference type="InterPro" id="IPR035976">
    <property type="entry name" value="Sushi/SCR/CCP_sf"/>
</dbReference>
<dbReference type="CDD" id="cd00054">
    <property type="entry name" value="EGF_CA"/>
    <property type="match status" value="3"/>
</dbReference>
<dbReference type="SMART" id="SM00112">
    <property type="entry name" value="CA"/>
    <property type="match status" value="23"/>
</dbReference>
<sequence>MGCATVLAVGRIARSLSGSPGRTARHLAATESVYQKTREMEILVPASCNGTECPSVSVLFESQTCEVSEMIDCQLSEWTTWSACSENCGQGTTERSRRLLTPAYCGGAHCVNKTLEESTTCESFSASRDCIMSEWGDWSNCERNCNGGKQARFREVLQAQQCKGAGCPSSEVMWCIECIILVFVEQEVRTCHPLCAHPEMCNQGVCGCRPGYHLVEDGFSCLPIKCVAPSIKYCPPSRREFFSCRHPSSIACKGYDFNDTCTVSCITDWFLKGPTNVITCQANRTWSHPDLFCAPPNNPPHSMKVDMTEIKENSDSRFCVYLSTEDDSYDAQFYSILHDPKEIFRVDGSKLCLTRKADFEEKPTKWNVTVRCTDIEGAFVDSTFQFEILNENDAPKSAKLTPNAIPENSMAGVHVGCFSAQDDDPNQNVSLLLVDSEHKMFASYYNGSQLCLKVSKDSNPLCTSEGGKYCVLNMEEQQVHFVTLMGQDDYSPPGISYFNLAVTLTDVNDKPESVTMEPDSIPEEVEPGTPLTALKTIDEDRDQEFQYRLIEDSSGLFSVVNGSLISSVKFDFEEDAGKEFQIKIQSDDNGSPSYRVVSTIVFTVGDVNEAPYDLHLTSSNAPIQFPEDKPKVKENAKAAIVGTIVVKDQDKGDNLEINLADDLGGRLVIMNKMCSQVQGINTYCLGTLVTFGSFDHETEGEVNISVSVSDNGSLQTTAVWTMEILNVNDAPSDILLNEASVKEGTVVENHNNALIAVLSAADDDVDDTHSFHLLDSADGKFRIEGRQLMTSELANLDFENINTYTIRIVAKDSGKPAMSCEKFVTVRVQDENEAPRNIRLSANKVPELSEPGFVIGTLSTEDPDNSVREVQQFVYSLDDDIRGQVEVKKSMLQCDGQPCKFDFEKESQVSVKVKVTDSGSPPLTFVETLTLEVIDQNDPPQDLRLVGESIVENSPPGTIIGKLTAFDEDVGQTLSFTLLNYTDVFVLKGDNSLATITSLDYEVQPVYAISVKCSDERGDPKFVDSTVTVKVLDVNEPPSFIKVTEIHVPEDRKVGEAIGTVTVEDADLKEQLSFTVTRGYTDFMITNTSCFTESGQGIRCVGSLALKHPLDYEAVSTLPLAVSVQDSGGLAATHSQMISVDDVNEPPTDILLNGKSLTSLSVYEMTQNDTLAELSAHDTDLNQSHIFSLQSGDPVNFEIIGNKLRVKSSAVLNFETQNVYRLAINVTDNGLPPLSMVKAISVQIIDVNEPPETLSLDNSKVGPANSECVQTGGPGCSLNYERSSMYNVTVLVSDNGVPPQSSVFSLTVQLTDVNDRPTNMTLSGHKIQSDAVKGTLIGQLSVMDEDADQSHTFSLVSGGDGQFLVSNEGKVSKSTDQPLESGNVYDIVVQAVDSGQPQLKVTSTFQVTVLGIKAPVSVDFTSEEGVGSFPVNHPVVMENLASGSVIGYLVGVNNGMDQNLVFSLEIKEGENPFRLENVSCSSADDLTKCTVGVKMQNILDFEKQTSVSVTAIVENKDGGKLVEMFEVVIENENEAPKDIRPSSTDLSVQENSKGQMVTMFLVSDPDAGDTHSFTLLGNPGQKFSLSTQGQLSVAKDAVIDFEKSPAIDIMVQVTDRGGLSLKKNFTVRVEDVNEKPTQISLSQNKVKEMSEPGTVIGQLTTEDEDLDQTHTYTLMDNAGGRVLLNGTTLQVAIRGDNCDERGGSSCLLDYETMNSFDVVVTTQDSGSPSLNLTVSLTIQVVDVNDPPHHLVLSVTALPEDTRVGELLGNIEVNNAEPDQEVMYSISEDQDVFVVEGNKVVLKNALDFETQSMYNLTITAQDDGTPPAQVSKTFQITVIDVNEAPFGLLITSSNMNTKFPVNQPIILENSVRNVLIGQIVVQDYDTEDAVTMRTTNMQISIVNQQCVPTVKMVHCTADLRAAVVFDHETTPSLSAELTAVDRQGSSATVQFNLTIQDTNDPPIDINAGEDTYTVDEGSRNIKITTLTASDVDSAYLDFETKPQHVLKIRATDNGSPPLYVDKSFTVRIPEDSLPYTVVGILTGEDPDNVNKPTQTLKFSLADPDEKMFAVNQTQLMFISGALDYERVQQYTVEVMVVDNGDPSLSASTNIAIHITDANDPPTDLKLSAMEINENCEIGTVVGTLSAEDVDRGQNLTFSLSDTSNLVVEGEQVKVTGNIDFEQIALLTFKATATDDGHPPRSVSKSFSVAVRDMNDPPTSLQFVTGTLVKDFMIPESMAMGGSIGTLEGVDPDGEDKLSFNMLEDGGGVFMLSNSSKCGPTTVQYQNAKSFIGTKCSIEVRLASVLNFESESPEMTLKVQIKDKNGTSLIEKWTFNVKNTNDAPIDISIDGRQTEIPENEPSFIIGALQTTDEDEGDTFTYHVISHWELFRIRGNKLEVASPLDYEEKSQYRVTIKSTDDGGLSFSKSFIFKVLSLNEKPNNISLNPKEVSNNAAVGDIVGLVTVVDPDNVDPDSPVQTHNCSVGGDGLGVFTIDHGSNNLKVVSAIPVDRTDMTIIITCKDDGSPPLEYSQNISLIIKEIVTIPKEVKLINQKPVPENTDSFTVGKFQVFNMLTNEPVENEMYLYFLLDYGAPFTLEGDLLKTTKAFDFEMQQSVKVAVNAMAFGSNLHGEFTIEIENVNEAPIGIGIYGGGILKENSAEGTIIGDINTRDQEKNQIYTYTLDAIYPGLSDPGNASIYKDVFKLHNRTLTVGQPGKFLDFEKFPVFSVLVTSTDSGLPPLSYAGVIRIVLQDVNDQPGNIFLSNSQVYENSLAGTEVGNLTVSDEDKKDLHSCSVATTGVPFKIKFEVGDNPYVELDGTNTVVTKTELDFEVLSQFLITVTAVDSDKGSNSTKIQIKILDVNEPPRDIYISNLLVKENLEPGTELAKLSTVDPDNNQEFVYSIPDTEYFELQGDELLSGTRMMDYEENSSLELVINSTDSGIPPHTIQRTFVIDVEDVNEPLIDIVLEAIAPVPEDLSLGSVLSKILVDDPEETQQHVCQVLPSLVPFSVITSGNGTKELILSGVLDYETNSEFVLRIKCSDGEFDLTKEISIKIKNINEEPYGMTLSGSHTVLANGTTGYSIGEVTVLDPDVEQTHIISIKGPNSDFIKAIYLPIPVKNRKLVLTGPIPLDVLKKTPPVIDLTLTATDNGEPPLSFNHTFSLPITNVQIFAAELPTISLDNQEVWEDSDIGQVVGRLYSINQTIDEDIKFKLLFNPGDLFSIKDNTYLVLVRNLTEVEGTSVIITVAVRNTETFEMETQNITIFIKRVNNCEINGKKCDENARCVKSVNSTRHDCVCEFGFSGDGYSCDSIDLCQENHMPCRNNGTCINEVNKYVCMCPEEFVGEHCQIQALSSAEDPCSTIACQNGGVCLVNGDSRVVCSCQPGWQGELCELSEDDCIGIICHGNGTCVDKFMDYTCDCSGDRTGTHCEYQPSLCQADNVCVNEEVCIPLADIGKPVCANESHFVDLTFRAGTEMEEEELITKITQAVLQLVKQTGGLDLSNRKRRQTESGLGVHVITVTPKEDGQSWQVKLVVYRDDGTVITKEFVYDRLSQACTYSCLLILVLIIVCIWKKRKSAGEENQIEKGTSKEENFDIETSSRRSSGYASISKKSSEDIMDSKTESPKDMATTL</sequence>
<dbReference type="Gene3D" id="2.20.100.10">
    <property type="entry name" value="Thrombospondin type-1 (TSP1) repeat"/>
    <property type="match status" value="2"/>
</dbReference>
<dbReference type="HOGENOM" id="CLU_224572_0_0_1"/>
<dbReference type="Gene3D" id="2.60.40.60">
    <property type="entry name" value="Cadherins"/>
    <property type="match status" value="22"/>
</dbReference>
<comment type="subcellular location">
    <subcellularLocation>
        <location evidence="1">Membrane</location>
        <topology evidence="1">Single-pass membrane protein</topology>
    </subcellularLocation>
</comment>
<keyword evidence="6 13" id="KW-1133">Transmembrane helix</keyword>
<dbReference type="PROSITE" id="PS00010">
    <property type="entry name" value="ASX_HYDROXYL"/>
    <property type="match status" value="2"/>
</dbReference>
<dbReference type="PROSITE" id="PS50923">
    <property type="entry name" value="SUSHI"/>
    <property type="match status" value="1"/>
</dbReference>
<dbReference type="PROSITE" id="PS50026">
    <property type="entry name" value="EGF_3"/>
    <property type="match status" value="4"/>
</dbReference>
<dbReference type="PANTHER" id="PTHR24028">
    <property type="entry name" value="CADHERIN-87A"/>
    <property type="match status" value="1"/>
</dbReference>
<dbReference type="InterPro" id="IPR015919">
    <property type="entry name" value="Cadherin-like_sf"/>
</dbReference>
<evidence type="ECO:0000256" key="2">
    <source>
        <dbReference type="ARBA" id="ARBA00022536"/>
    </source>
</evidence>
<dbReference type="Pfam" id="PF00008">
    <property type="entry name" value="EGF"/>
    <property type="match status" value="1"/>
</dbReference>
<dbReference type="Gene3D" id="2.10.25.10">
    <property type="entry name" value="Laminin"/>
    <property type="match status" value="4"/>
</dbReference>
<reference evidence="14" key="1">
    <citation type="journal article" date="2012" name="Nature">
        <title>The oyster genome reveals stress adaptation and complexity of shell formation.</title>
        <authorList>
            <person name="Zhang G."/>
            <person name="Fang X."/>
            <person name="Guo X."/>
            <person name="Li L."/>
            <person name="Luo R."/>
            <person name="Xu F."/>
            <person name="Yang P."/>
            <person name="Zhang L."/>
            <person name="Wang X."/>
            <person name="Qi H."/>
            <person name="Xiong Z."/>
            <person name="Que H."/>
            <person name="Xie Y."/>
            <person name="Holland P.W."/>
            <person name="Paps J."/>
            <person name="Zhu Y."/>
            <person name="Wu F."/>
            <person name="Chen Y."/>
            <person name="Wang J."/>
            <person name="Peng C."/>
            <person name="Meng J."/>
            <person name="Yang L."/>
            <person name="Liu J."/>
            <person name="Wen B."/>
            <person name="Zhang N."/>
            <person name="Huang Z."/>
            <person name="Zhu Q."/>
            <person name="Feng Y."/>
            <person name="Mount A."/>
            <person name="Hedgecock D."/>
            <person name="Xu Z."/>
            <person name="Liu Y."/>
            <person name="Domazet-Loso T."/>
            <person name="Du Y."/>
            <person name="Sun X."/>
            <person name="Zhang S."/>
            <person name="Liu B."/>
            <person name="Cheng P."/>
            <person name="Jiang X."/>
            <person name="Li J."/>
            <person name="Fan D."/>
            <person name="Wang W."/>
            <person name="Fu W."/>
            <person name="Wang T."/>
            <person name="Wang B."/>
            <person name="Zhang J."/>
            <person name="Peng Z."/>
            <person name="Li Y."/>
            <person name="Li N."/>
            <person name="Wang J."/>
            <person name="Chen M."/>
            <person name="He Y."/>
            <person name="Tan F."/>
            <person name="Song X."/>
            <person name="Zheng Q."/>
            <person name="Huang R."/>
            <person name="Yang H."/>
            <person name="Du X."/>
            <person name="Chen L."/>
            <person name="Yang M."/>
            <person name="Gaffney P.M."/>
            <person name="Wang S."/>
            <person name="Luo L."/>
            <person name="She Z."/>
            <person name="Ming Y."/>
            <person name="Huang W."/>
            <person name="Zhang S."/>
            <person name="Huang B."/>
            <person name="Zhang Y."/>
            <person name="Qu T."/>
            <person name="Ni P."/>
            <person name="Miao G."/>
            <person name="Wang J."/>
            <person name="Wang Q."/>
            <person name="Steinberg C.E."/>
            <person name="Wang H."/>
            <person name="Li N."/>
            <person name="Qian L."/>
            <person name="Zhang G."/>
            <person name="Li Y."/>
            <person name="Yang H."/>
            <person name="Liu X."/>
            <person name="Wang J."/>
            <person name="Yin Y."/>
            <person name="Wang J."/>
        </authorList>
    </citation>
    <scope>NUCLEOTIDE SEQUENCE [LARGE SCALE GENOMIC DNA]</scope>
    <source>
        <strain evidence="14">05x7-T-G4-1.051#20</strain>
    </source>
</reference>
<keyword evidence="3 13" id="KW-0812">Transmembrane</keyword>
<feature type="disulfide bond" evidence="10">
    <location>
        <begin position="3420"/>
        <end position="3429"/>
    </location>
</feature>
<keyword evidence="2 10" id="KW-0245">EGF-like domain</keyword>
<proteinExistence type="predicted"/>
<dbReference type="SUPFAM" id="SSF82895">
    <property type="entry name" value="TSP-1 type 1 repeat"/>
    <property type="match status" value="2"/>
</dbReference>
<dbReference type="PANTHER" id="PTHR24028:SF328">
    <property type="entry name" value="CADHERIN-3"/>
    <property type="match status" value="1"/>
</dbReference>
<dbReference type="InterPro" id="IPR000742">
    <property type="entry name" value="EGF"/>
</dbReference>
<dbReference type="InterPro" id="IPR036383">
    <property type="entry name" value="TSP1_rpt_sf"/>
</dbReference>
<evidence type="ECO:0000256" key="4">
    <source>
        <dbReference type="ARBA" id="ARBA00022729"/>
    </source>
</evidence>
<evidence type="ECO:0000256" key="13">
    <source>
        <dbReference type="SAM" id="Phobius"/>
    </source>
</evidence>
<dbReference type="EMBL" id="JH816610">
    <property type="protein sequence ID" value="EKC29278.1"/>
    <property type="molecule type" value="Genomic_DNA"/>
</dbReference>
<evidence type="ECO:0000256" key="9">
    <source>
        <dbReference type="PROSITE-ProRule" id="PRU00043"/>
    </source>
</evidence>
<feature type="compositionally biased region" description="Basic and acidic residues" evidence="12">
    <location>
        <begin position="3612"/>
        <end position="3626"/>
    </location>
</feature>
<feature type="disulfide bond" evidence="10">
    <location>
        <begin position="3278"/>
        <end position="3295"/>
    </location>
</feature>
<dbReference type="InterPro" id="IPR000436">
    <property type="entry name" value="Sushi_SCR_CCP_dom"/>
</dbReference>
<dbReference type="SMART" id="SM00032">
    <property type="entry name" value="CCP"/>
    <property type="match status" value="1"/>
</dbReference>
<feature type="transmembrane region" description="Helical" evidence="13">
    <location>
        <begin position="3552"/>
        <end position="3572"/>
    </location>
</feature>
<dbReference type="CDD" id="cd11304">
    <property type="entry name" value="Cadherin_repeat"/>
    <property type="match status" value="23"/>
</dbReference>
<dbReference type="SMART" id="SM00181">
    <property type="entry name" value="EGF"/>
    <property type="match status" value="5"/>
</dbReference>
<dbReference type="PROSITE" id="PS50268">
    <property type="entry name" value="CADHERIN_2"/>
    <property type="match status" value="20"/>
</dbReference>
<evidence type="ECO:0000256" key="12">
    <source>
        <dbReference type="SAM" id="MobiDB-lite"/>
    </source>
</evidence>
<accession>K1Q5S6</accession>
<dbReference type="GO" id="GO:0005509">
    <property type="term" value="F:calcium ion binding"/>
    <property type="evidence" value="ECO:0007669"/>
    <property type="project" value="UniProtKB-UniRule"/>
</dbReference>
<dbReference type="PRINTS" id="PR00205">
    <property type="entry name" value="CADHERIN"/>
</dbReference>
<keyword evidence="9" id="KW-0106">Calcium</keyword>
<dbReference type="Gene3D" id="2.10.70.10">
    <property type="entry name" value="Complement Module, domain 1"/>
    <property type="match status" value="1"/>
</dbReference>
<dbReference type="InterPro" id="IPR050174">
    <property type="entry name" value="Protocadherin/Cadherin-CA"/>
</dbReference>
<feature type="region of interest" description="Disordered" evidence="12">
    <location>
        <begin position="3581"/>
        <end position="3632"/>
    </location>
</feature>
<keyword evidence="4" id="KW-0732">Signal</keyword>
<dbReference type="CDD" id="cd00033">
    <property type="entry name" value="CCP"/>
    <property type="match status" value="1"/>
</dbReference>
<dbReference type="PROSITE" id="PS50092">
    <property type="entry name" value="TSP1"/>
    <property type="match status" value="1"/>
</dbReference>
<dbReference type="SUPFAM" id="SSF57196">
    <property type="entry name" value="EGF/Laminin"/>
    <property type="match status" value="3"/>
</dbReference>
<keyword evidence="5" id="KW-0677">Repeat</keyword>
<name>K1Q5S6_MAGGI</name>
<evidence type="ECO:0000256" key="3">
    <source>
        <dbReference type="ARBA" id="ARBA00022692"/>
    </source>
</evidence>
<keyword evidence="7 10" id="KW-1015">Disulfide bond</keyword>
<dbReference type="InParanoid" id="K1Q5S6"/>
<evidence type="ECO:0000256" key="11">
    <source>
        <dbReference type="PROSITE-ProRule" id="PRU00302"/>
    </source>
</evidence>
<comment type="caution">
    <text evidence="10">Lacks conserved residue(s) required for the propagation of feature annotation.</text>
</comment>
<dbReference type="InterPro" id="IPR001881">
    <property type="entry name" value="EGF-like_Ca-bd_dom"/>
</dbReference>
<dbReference type="SUPFAM" id="SSF57535">
    <property type="entry name" value="Complement control module/SCR domain"/>
    <property type="match status" value="1"/>
</dbReference>
<dbReference type="GO" id="GO:0005886">
    <property type="term" value="C:plasma membrane"/>
    <property type="evidence" value="ECO:0007669"/>
    <property type="project" value="TreeGrafter"/>
</dbReference>
<dbReference type="SMART" id="SM00179">
    <property type="entry name" value="EGF_CA"/>
    <property type="match status" value="3"/>
</dbReference>
<keyword evidence="11" id="KW-0768">Sushi</keyword>
<dbReference type="SUPFAM" id="SSF49313">
    <property type="entry name" value="Cadherin-like"/>
    <property type="match status" value="20"/>
</dbReference>
<gene>
    <name evidence="14" type="ORF">CGI_10005202</name>
</gene>
<protein>
    <submittedName>
        <fullName evidence="14">Protocadherin Fat 4</fullName>
    </submittedName>
</protein>
<dbReference type="FunFam" id="2.10.25.10:FF:000434">
    <property type="entry name" value="Predicted protein"/>
    <property type="match status" value="1"/>
</dbReference>
<feature type="disulfide bond" evidence="10">
    <location>
        <begin position="3338"/>
        <end position="3347"/>
    </location>
</feature>
<dbReference type="InterPro" id="IPR000884">
    <property type="entry name" value="TSP1_rpt"/>
</dbReference>
<evidence type="ECO:0000256" key="5">
    <source>
        <dbReference type="ARBA" id="ARBA00022737"/>
    </source>
</evidence>
<dbReference type="SMART" id="SM00209">
    <property type="entry name" value="TSP1"/>
    <property type="match status" value="2"/>
</dbReference>